<comment type="caution">
    <text evidence="8">The sequence shown here is derived from an EMBL/GenBank/DDBJ whole genome shotgun (WGS) entry which is preliminary data.</text>
</comment>
<evidence type="ECO:0000256" key="1">
    <source>
        <dbReference type="ARBA" id="ARBA00001966"/>
    </source>
</evidence>
<evidence type="ECO:0000256" key="2">
    <source>
        <dbReference type="ARBA" id="ARBA00022485"/>
    </source>
</evidence>
<dbReference type="GO" id="GO:0046872">
    <property type="term" value="F:metal ion binding"/>
    <property type="evidence" value="ECO:0007669"/>
    <property type="project" value="UniProtKB-KW"/>
</dbReference>
<evidence type="ECO:0000259" key="7">
    <source>
        <dbReference type="PROSITE" id="PS51918"/>
    </source>
</evidence>
<organism evidence="8 9">
    <name type="scientific">Sutterella wadsworthensis HGA0223</name>
    <dbReference type="NCBI Taxonomy" id="1203554"/>
    <lineage>
        <taxon>Bacteria</taxon>
        <taxon>Pseudomonadati</taxon>
        <taxon>Pseudomonadota</taxon>
        <taxon>Betaproteobacteria</taxon>
        <taxon>Burkholderiales</taxon>
        <taxon>Sutterellaceae</taxon>
        <taxon>Sutterella</taxon>
    </lineage>
</organism>
<keyword evidence="4" id="KW-0479">Metal-binding</keyword>
<dbReference type="STRING" id="1203554.HMPREF1476_02002"/>
<name>S3BBK8_9BURK</name>
<dbReference type="InterPro" id="IPR007197">
    <property type="entry name" value="rSAM"/>
</dbReference>
<dbReference type="Proteomes" id="UP000014400">
    <property type="component" value="Unassembled WGS sequence"/>
</dbReference>
<keyword evidence="6" id="KW-0411">Iron-sulfur</keyword>
<evidence type="ECO:0000256" key="6">
    <source>
        <dbReference type="ARBA" id="ARBA00023014"/>
    </source>
</evidence>
<dbReference type="GO" id="GO:0051539">
    <property type="term" value="F:4 iron, 4 sulfur cluster binding"/>
    <property type="evidence" value="ECO:0007669"/>
    <property type="project" value="UniProtKB-KW"/>
</dbReference>
<dbReference type="InterPro" id="IPR058240">
    <property type="entry name" value="rSAM_sf"/>
</dbReference>
<keyword evidence="9" id="KW-1185">Reference proteome</keyword>
<keyword evidence="5" id="KW-0408">Iron</keyword>
<dbReference type="CDD" id="cd01335">
    <property type="entry name" value="Radical_SAM"/>
    <property type="match status" value="1"/>
</dbReference>
<dbReference type="RefSeq" id="WP_016475079.1">
    <property type="nucleotide sequence ID" value="NZ_KE150481.1"/>
</dbReference>
<dbReference type="PANTHER" id="PTHR43787">
    <property type="entry name" value="FEMO COFACTOR BIOSYNTHESIS PROTEIN NIFB-RELATED"/>
    <property type="match status" value="1"/>
</dbReference>
<sequence length="258" mass="28540">MSTMLFPSPIFGPVHSRRLGVSLGINLLPADGKICSFDCIYCECGLNGSHRPHLRCPSRALVVSSLEEKLVEMAADGVKPDNLTFAGNGEPTSHPEFPAIVDDVIALRNRFAPSAKISVLTNASHILKPAIFEALLKVDNPLLKLDTVDPDYIRRVDRPNSRYDLPALIKQMQAFNGKCMIQTMFMKGDWQGVSVDNTGDEYVLPWLEVVKSIHPELVTIYTLDRETPSKSLLKATHEELDRIADLIHAAGLKCTVSY</sequence>
<evidence type="ECO:0000256" key="4">
    <source>
        <dbReference type="ARBA" id="ARBA00022723"/>
    </source>
</evidence>
<protein>
    <recommendedName>
        <fullName evidence="7">Radical SAM core domain-containing protein</fullName>
    </recommendedName>
</protein>
<dbReference type="eggNOG" id="COG0731">
    <property type="taxonomic scope" value="Bacteria"/>
</dbReference>
<dbReference type="Gene3D" id="3.20.20.70">
    <property type="entry name" value="Aldolase class I"/>
    <property type="match status" value="1"/>
</dbReference>
<dbReference type="InterPro" id="IPR040084">
    <property type="entry name" value="GTPase_Obg"/>
</dbReference>
<dbReference type="AlphaFoldDB" id="S3BBK8"/>
<keyword evidence="2" id="KW-0004">4Fe-4S</keyword>
<evidence type="ECO:0000256" key="3">
    <source>
        <dbReference type="ARBA" id="ARBA00022691"/>
    </source>
</evidence>
<dbReference type="InterPro" id="IPR013785">
    <property type="entry name" value="Aldolase_TIM"/>
</dbReference>
<dbReference type="PROSITE" id="PS51918">
    <property type="entry name" value="RADICAL_SAM"/>
    <property type="match status" value="1"/>
</dbReference>
<feature type="domain" description="Radical SAM core" evidence="7">
    <location>
        <begin position="17"/>
        <end position="253"/>
    </location>
</feature>
<reference evidence="8 9" key="1">
    <citation type="submission" date="2013-04" db="EMBL/GenBank/DDBJ databases">
        <title>The Genome Sequence of Sutterella wadsworthensis HGA0223.</title>
        <authorList>
            <consortium name="The Broad Institute Genomics Platform"/>
            <person name="Earl A."/>
            <person name="Ward D."/>
            <person name="Feldgarden M."/>
            <person name="Gevers D."/>
            <person name="Schmidt T.M."/>
            <person name="Dover J."/>
            <person name="Dai D."/>
            <person name="Walker B."/>
            <person name="Young S."/>
            <person name="Zeng Q."/>
            <person name="Gargeya S."/>
            <person name="Fitzgerald M."/>
            <person name="Haas B."/>
            <person name="Abouelleil A."/>
            <person name="Allen A.W."/>
            <person name="Alvarado L."/>
            <person name="Arachchi H.M."/>
            <person name="Berlin A.M."/>
            <person name="Chapman S.B."/>
            <person name="Gainer-Dewar J."/>
            <person name="Goldberg J."/>
            <person name="Griggs A."/>
            <person name="Gujja S."/>
            <person name="Hansen M."/>
            <person name="Howarth C."/>
            <person name="Imamovic A."/>
            <person name="Ireland A."/>
            <person name="Larimer J."/>
            <person name="McCowan C."/>
            <person name="Murphy C."/>
            <person name="Pearson M."/>
            <person name="Poon T.W."/>
            <person name="Priest M."/>
            <person name="Roberts A."/>
            <person name="Saif S."/>
            <person name="Shea T."/>
            <person name="Sisk P."/>
            <person name="Sykes S."/>
            <person name="Wortman J."/>
            <person name="Nusbaum C."/>
            <person name="Birren B."/>
        </authorList>
    </citation>
    <scope>NUCLEOTIDE SEQUENCE [LARGE SCALE GENOMIC DNA]</scope>
    <source>
        <strain evidence="8 9">HGA0223</strain>
    </source>
</reference>
<dbReference type="GeneID" id="64062627"/>
<evidence type="ECO:0000313" key="8">
    <source>
        <dbReference type="EMBL" id="EPD97861.1"/>
    </source>
</evidence>
<dbReference type="PANTHER" id="PTHR43787:SF11">
    <property type="entry name" value="UPF0026 PROTEIN SLR1464"/>
    <property type="match status" value="1"/>
</dbReference>
<dbReference type="HOGENOM" id="CLU_058377_1_0_4"/>
<evidence type="ECO:0000313" key="9">
    <source>
        <dbReference type="Proteomes" id="UP000014400"/>
    </source>
</evidence>
<comment type="cofactor">
    <cofactor evidence="1">
        <name>[4Fe-4S] cluster</name>
        <dbReference type="ChEBI" id="CHEBI:49883"/>
    </cofactor>
</comment>
<dbReference type="GO" id="GO:0003824">
    <property type="term" value="F:catalytic activity"/>
    <property type="evidence" value="ECO:0007669"/>
    <property type="project" value="InterPro"/>
</dbReference>
<dbReference type="PATRIC" id="fig|1203554.3.peg.2082"/>
<dbReference type="SFLD" id="SFLDS00029">
    <property type="entry name" value="Radical_SAM"/>
    <property type="match status" value="1"/>
</dbReference>
<dbReference type="Pfam" id="PF04055">
    <property type="entry name" value="Radical_SAM"/>
    <property type="match status" value="1"/>
</dbReference>
<gene>
    <name evidence="8" type="ORF">HMPREF1476_02002</name>
</gene>
<dbReference type="SUPFAM" id="SSF102114">
    <property type="entry name" value="Radical SAM enzymes"/>
    <property type="match status" value="1"/>
</dbReference>
<proteinExistence type="predicted"/>
<evidence type="ECO:0000256" key="5">
    <source>
        <dbReference type="ARBA" id="ARBA00023004"/>
    </source>
</evidence>
<dbReference type="SFLD" id="SFLDG01083">
    <property type="entry name" value="Uncharacterised_Radical_SAM_Su"/>
    <property type="match status" value="1"/>
</dbReference>
<accession>S3BBK8</accession>
<dbReference type="EMBL" id="ATCF01000030">
    <property type="protein sequence ID" value="EPD97861.1"/>
    <property type="molecule type" value="Genomic_DNA"/>
</dbReference>
<keyword evidence="3" id="KW-0949">S-adenosyl-L-methionine</keyword>